<dbReference type="RefSeq" id="WP_158050312.1">
    <property type="nucleotide sequence ID" value="NZ_WAJR01000032.1"/>
</dbReference>
<proteinExistence type="predicted"/>
<comment type="caution">
    <text evidence="2">The sequence shown here is derived from an EMBL/GenBank/DDBJ whole genome shotgun (WGS) entry which is preliminary data.</text>
</comment>
<protein>
    <submittedName>
        <fullName evidence="2">Uncharacterized protein</fullName>
    </submittedName>
</protein>
<dbReference type="EMBL" id="WAJR01000032">
    <property type="protein sequence ID" value="KAB1636654.1"/>
    <property type="molecule type" value="Genomic_DNA"/>
</dbReference>
<dbReference type="GeneID" id="98658678"/>
<dbReference type="Proteomes" id="UP000468668">
    <property type="component" value="Unassembled WGS sequence"/>
</dbReference>
<evidence type="ECO:0000313" key="2">
    <source>
        <dbReference type="EMBL" id="KAB1636654.1"/>
    </source>
</evidence>
<name>A0A6N6NLD4_9ACTN</name>
<reference evidence="2 3" key="1">
    <citation type="submission" date="2019-09" db="EMBL/GenBank/DDBJ databases">
        <title>Whole genome shotgun sequencing (WGS) of Ellagibacter isourolithinifaciens DSM 104140(T) and Adlercreutzia muris DSM 29508(T).</title>
        <authorList>
            <person name="Stoll D.A."/>
            <person name="Danylec N."/>
            <person name="Huch M."/>
        </authorList>
    </citation>
    <scope>NUCLEOTIDE SEQUENCE [LARGE SCALE GENOMIC DNA]</scope>
    <source>
        <strain evidence="2 3">DSM 104140</strain>
    </source>
</reference>
<feature type="region of interest" description="Disordered" evidence="1">
    <location>
        <begin position="50"/>
        <end position="73"/>
    </location>
</feature>
<organism evidence="2 3">
    <name type="scientific">Ellagibacter isourolithinifaciens</name>
    <dbReference type="NCBI Taxonomy" id="2137581"/>
    <lineage>
        <taxon>Bacteria</taxon>
        <taxon>Bacillati</taxon>
        <taxon>Actinomycetota</taxon>
        <taxon>Coriobacteriia</taxon>
        <taxon>Eggerthellales</taxon>
        <taxon>Eggerthellaceae</taxon>
        <taxon>Ellagibacter</taxon>
    </lineage>
</organism>
<keyword evidence="3" id="KW-1185">Reference proteome</keyword>
<evidence type="ECO:0000313" key="3">
    <source>
        <dbReference type="Proteomes" id="UP000468668"/>
    </source>
</evidence>
<gene>
    <name evidence="2" type="ORF">F8C90_09665</name>
</gene>
<sequence>MFHYRYIYKTVFGTKWQDLDAESDEAADRIFWKDKLSDLNEIVMVEKSSLPVDEKGGGSDESKHTDGKGEKLA</sequence>
<evidence type="ECO:0000256" key="1">
    <source>
        <dbReference type="SAM" id="MobiDB-lite"/>
    </source>
</evidence>
<accession>A0A6N6NLD4</accession>
<feature type="compositionally biased region" description="Basic and acidic residues" evidence="1">
    <location>
        <begin position="52"/>
        <end position="73"/>
    </location>
</feature>
<dbReference type="AlphaFoldDB" id="A0A6N6NLD4"/>